<gene>
    <name evidence="6" type="ORF">JYP50_05935</name>
</gene>
<dbReference type="RefSeq" id="WP_206559563.1">
    <property type="nucleotide sequence ID" value="NZ_JAFKCZ010000004.1"/>
</dbReference>
<comment type="similarity">
    <text evidence="1">Belongs to the LysR transcriptional regulatory family.</text>
</comment>
<dbReference type="CDD" id="cd08417">
    <property type="entry name" value="PBP2_Nitroaromatics_like"/>
    <property type="match status" value="1"/>
</dbReference>
<keyword evidence="7" id="KW-1185">Reference proteome</keyword>
<keyword evidence="2" id="KW-0805">Transcription regulation</keyword>
<dbReference type="EMBL" id="JAFKCZ010000004">
    <property type="protein sequence ID" value="MBN7796117.1"/>
    <property type="molecule type" value="Genomic_DNA"/>
</dbReference>
<evidence type="ECO:0000256" key="4">
    <source>
        <dbReference type="ARBA" id="ARBA00023163"/>
    </source>
</evidence>
<dbReference type="InterPro" id="IPR005119">
    <property type="entry name" value="LysR_subst-bd"/>
</dbReference>
<feature type="domain" description="HTH lysR-type" evidence="5">
    <location>
        <begin position="8"/>
        <end position="65"/>
    </location>
</feature>
<dbReference type="InterPro" id="IPR036388">
    <property type="entry name" value="WH-like_DNA-bd_sf"/>
</dbReference>
<dbReference type="SUPFAM" id="SSF53850">
    <property type="entry name" value="Periplasmic binding protein-like II"/>
    <property type="match status" value="1"/>
</dbReference>
<protein>
    <submittedName>
        <fullName evidence="6">LysR family transcriptional regulator</fullName>
    </submittedName>
</protein>
<dbReference type="PANTHER" id="PTHR30118">
    <property type="entry name" value="HTH-TYPE TRANSCRIPTIONAL REGULATOR LEUO-RELATED"/>
    <property type="match status" value="1"/>
</dbReference>
<dbReference type="InterPro" id="IPR000847">
    <property type="entry name" value="LysR_HTH_N"/>
</dbReference>
<dbReference type="Proteomes" id="UP000664303">
    <property type="component" value="Unassembled WGS sequence"/>
</dbReference>
<dbReference type="InterPro" id="IPR050389">
    <property type="entry name" value="LysR-type_TF"/>
</dbReference>
<dbReference type="InterPro" id="IPR036390">
    <property type="entry name" value="WH_DNA-bd_sf"/>
</dbReference>
<dbReference type="Gene3D" id="1.10.10.10">
    <property type="entry name" value="Winged helix-like DNA-binding domain superfamily/Winged helix DNA-binding domain"/>
    <property type="match status" value="1"/>
</dbReference>
<proteinExistence type="inferred from homology"/>
<dbReference type="Pfam" id="PF00126">
    <property type="entry name" value="HTH_1"/>
    <property type="match status" value="1"/>
</dbReference>
<dbReference type="PANTHER" id="PTHR30118:SF6">
    <property type="entry name" value="HTH-TYPE TRANSCRIPTIONAL REGULATOR LEUO"/>
    <property type="match status" value="1"/>
</dbReference>
<dbReference type="SUPFAM" id="SSF46785">
    <property type="entry name" value="Winged helix' DNA-binding domain"/>
    <property type="match status" value="1"/>
</dbReference>
<dbReference type="Gene3D" id="3.40.190.10">
    <property type="entry name" value="Periplasmic binding protein-like II"/>
    <property type="match status" value="2"/>
</dbReference>
<dbReference type="GO" id="GO:0003700">
    <property type="term" value="F:DNA-binding transcription factor activity"/>
    <property type="evidence" value="ECO:0007669"/>
    <property type="project" value="InterPro"/>
</dbReference>
<comment type="caution">
    <text evidence="6">The sequence shown here is derived from an EMBL/GenBank/DDBJ whole genome shotgun (WGS) entry which is preliminary data.</text>
</comment>
<dbReference type="GO" id="GO:0003677">
    <property type="term" value="F:DNA binding"/>
    <property type="evidence" value="ECO:0007669"/>
    <property type="project" value="UniProtKB-KW"/>
</dbReference>
<evidence type="ECO:0000313" key="6">
    <source>
        <dbReference type="EMBL" id="MBN7796117.1"/>
    </source>
</evidence>
<organism evidence="6 7">
    <name type="scientific">Parahaliea mediterranea</name>
    <dbReference type="NCBI Taxonomy" id="651086"/>
    <lineage>
        <taxon>Bacteria</taxon>
        <taxon>Pseudomonadati</taxon>
        <taxon>Pseudomonadota</taxon>
        <taxon>Gammaproteobacteria</taxon>
        <taxon>Cellvibrionales</taxon>
        <taxon>Halieaceae</taxon>
        <taxon>Parahaliea</taxon>
    </lineage>
</organism>
<sequence>MKLNLKSVDLNLLTVFEAIMESRQLKRASEQLGMSQPAVSAALHRLRLTFKDDLFIRTRRGMQPTPRARAIYPRLRDALDMIRAEVQGSKHFDPAHCDRHFRIQGGDYLEILFYSALMRRITAVAPGVSSETQPLMLEGLLCAALKRGDTDMAVHYSRPDDRELHCEHLFDDRLVVVARRDHPRVGKRIGRTRFFHELHVALLPDESSAGHLERFLNQAALGRDIKARVSQFSSMIPVLLATDFLGVMPEKLADWFSERFPVTHCALPLDAPSLPVNLIWAHRFHDDLAHAWVREHLIGMMRETESPAPGQTSA</sequence>
<accession>A0A939DEM5</accession>
<evidence type="ECO:0000256" key="2">
    <source>
        <dbReference type="ARBA" id="ARBA00023015"/>
    </source>
</evidence>
<keyword evidence="4" id="KW-0804">Transcription</keyword>
<dbReference type="Pfam" id="PF03466">
    <property type="entry name" value="LysR_substrate"/>
    <property type="match status" value="1"/>
</dbReference>
<reference evidence="6" key="1">
    <citation type="submission" date="2021-02" db="EMBL/GenBank/DDBJ databases">
        <title>PHA producing bacteria isolated from coastal sediment in Guangdong, Shenzhen.</title>
        <authorList>
            <person name="Zheng W."/>
            <person name="Yu S."/>
            <person name="Huang Y."/>
        </authorList>
    </citation>
    <scope>NUCLEOTIDE SEQUENCE</scope>
    <source>
        <strain evidence="6">TN14-10</strain>
    </source>
</reference>
<dbReference type="AlphaFoldDB" id="A0A939DEM5"/>
<name>A0A939DEM5_9GAMM</name>
<dbReference type="PRINTS" id="PR00039">
    <property type="entry name" value="HTHLYSR"/>
</dbReference>
<keyword evidence="3" id="KW-0238">DNA-binding</keyword>
<evidence type="ECO:0000259" key="5">
    <source>
        <dbReference type="PROSITE" id="PS50931"/>
    </source>
</evidence>
<evidence type="ECO:0000256" key="3">
    <source>
        <dbReference type="ARBA" id="ARBA00023125"/>
    </source>
</evidence>
<evidence type="ECO:0000256" key="1">
    <source>
        <dbReference type="ARBA" id="ARBA00009437"/>
    </source>
</evidence>
<dbReference type="PROSITE" id="PS50931">
    <property type="entry name" value="HTH_LYSR"/>
    <property type="match status" value="1"/>
</dbReference>
<evidence type="ECO:0000313" key="7">
    <source>
        <dbReference type="Proteomes" id="UP000664303"/>
    </source>
</evidence>
<dbReference type="InterPro" id="IPR037402">
    <property type="entry name" value="YidZ_PBP2"/>
</dbReference>